<gene>
    <name evidence="2" type="ORF">J2X31_001484</name>
</gene>
<dbReference type="Proteomes" id="UP001255185">
    <property type="component" value="Unassembled WGS sequence"/>
</dbReference>
<evidence type="ECO:0000313" key="2">
    <source>
        <dbReference type="EMBL" id="MDR6967473.1"/>
    </source>
</evidence>
<dbReference type="EMBL" id="JAVDVI010000005">
    <property type="protein sequence ID" value="MDR6967473.1"/>
    <property type="molecule type" value="Genomic_DNA"/>
</dbReference>
<keyword evidence="1" id="KW-1133">Transmembrane helix</keyword>
<evidence type="ECO:0000256" key="1">
    <source>
        <dbReference type="SAM" id="Phobius"/>
    </source>
</evidence>
<keyword evidence="3" id="KW-1185">Reference proteome</keyword>
<reference evidence="2 3" key="1">
    <citation type="submission" date="2023-07" db="EMBL/GenBank/DDBJ databases">
        <title>Sorghum-associated microbial communities from plants grown in Nebraska, USA.</title>
        <authorList>
            <person name="Schachtman D."/>
        </authorList>
    </citation>
    <scope>NUCLEOTIDE SEQUENCE [LARGE SCALE GENOMIC DNA]</scope>
    <source>
        <strain evidence="2 3">3773</strain>
    </source>
</reference>
<keyword evidence="1" id="KW-0812">Transmembrane</keyword>
<sequence length="45" mass="5126">MENNFLGLILFITAFVLEIIKPKIKRAVLKNTALFGNLKLKKINP</sequence>
<organism evidence="2 3">
    <name type="scientific">Flavobacterium arsenatis</name>
    <dbReference type="NCBI Taxonomy" id="1484332"/>
    <lineage>
        <taxon>Bacteria</taxon>
        <taxon>Pseudomonadati</taxon>
        <taxon>Bacteroidota</taxon>
        <taxon>Flavobacteriia</taxon>
        <taxon>Flavobacteriales</taxon>
        <taxon>Flavobacteriaceae</taxon>
        <taxon>Flavobacterium</taxon>
    </lineage>
</organism>
<evidence type="ECO:0000313" key="3">
    <source>
        <dbReference type="Proteomes" id="UP001255185"/>
    </source>
</evidence>
<feature type="transmembrane region" description="Helical" evidence="1">
    <location>
        <begin position="6"/>
        <end position="24"/>
    </location>
</feature>
<proteinExistence type="predicted"/>
<keyword evidence="1" id="KW-0472">Membrane</keyword>
<protein>
    <submittedName>
        <fullName evidence="2">Uncharacterized protein</fullName>
    </submittedName>
</protein>
<name>A0ABU1TNM8_9FLAO</name>
<accession>A0ABU1TNM8</accession>
<comment type="caution">
    <text evidence="2">The sequence shown here is derived from an EMBL/GenBank/DDBJ whole genome shotgun (WGS) entry which is preliminary data.</text>
</comment>